<protein>
    <recommendedName>
        <fullName evidence="4">PIG-P domain-containing protein</fullName>
    </recommendedName>
</protein>
<gene>
    <name evidence="2" type="ORF">C1H46_022881</name>
</gene>
<feature type="chain" id="PRO_5021835155" description="PIG-P domain-containing protein" evidence="1">
    <location>
        <begin position="18"/>
        <end position="66"/>
    </location>
</feature>
<sequence>MMTVVLALGFYCGLNFMSTPPPSSLYTVYDEFSRDPLSSSPIGDDDQPIEPISDISIDRINRSMFK</sequence>
<comment type="caution">
    <text evidence="2">The sequence shown here is derived from an EMBL/GenBank/DDBJ whole genome shotgun (WGS) entry which is preliminary data.</text>
</comment>
<feature type="signal peptide" evidence="1">
    <location>
        <begin position="1"/>
        <end position="17"/>
    </location>
</feature>
<organism evidence="2 3">
    <name type="scientific">Malus baccata</name>
    <name type="common">Siberian crab apple</name>
    <name type="synonym">Pyrus baccata</name>
    <dbReference type="NCBI Taxonomy" id="106549"/>
    <lineage>
        <taxon>Eukaryota</taxon>
        <taxon>Viridiplantae</taxon>
        <taxon>Streptophyta</taxon>
        <taxon>Embryophyta</taxon>
        <taxon>Tracheophyta</taxon>
        <taxon>Spermatophyta</taxon>
        <taxon>Magnoliopsida</taxon>
        <taxon>eudicotyledons</taxon>
        <taxon>Gunneridae</taxon>
        <taxon>Pentapetalae</taxon>
        <taxon>rosids</taxon>
        <taxon>fabids</taxon>
        <taxon>Rosales</taxon>
        <taxon>Rosaceae</taxon>
        <taxon>Amygdaloideae</taxon>
        <taxon>Maleae</taxon>
        <taxon>Malus</taxon>
    </lineage>
</organism>
<dbReference type="Proteomes" id="UP000315295">
    <property type="component" value="Unassembled WGS sequence"/>
</dbReference>
<proteinExistence type="predicted"/>
<evidence type="ECO:0000313" key="2">
    <source>
        <dbReference type="EMBL" id="TQD91544.1"/>
    </source>
</evidence>
<dbReference type="STRING" id="106549.A0A540LYH3"/>
<dbReference type="PANTHER" id="PTHR47681">
    <property type="entry name" value="PHOSPHATIDYLINOSITOL N-ACETYLGLUCOSAMINYLTRANSFERASE SUBUNIT P-RELATED"/>
    <property type="match status" value="1"/>
</dbReference>
<accession>A0A540LYH3</accession>
<name>A0A540LYH3_MALBA</name>
<evidence type="ECO:0000313" key="3">
    <source>
        <dbReference type="Proteomes" id="UP000315295"/>
    </source>
</evidence>
<dbReference type="PANTHER" id="PTHR47681:SF3">
    <property type="entry name" value="PHOSPHATIDYLINOSITOL N-ACETYLGLUCOSAMINYLTRANSFERASE SUBUNIT P-RELATED"/>
    <property type="match status" value="1"/>
</dbReference>
<dbReference type="EMBL" id="VIEB01000416">
    <property type="protein sequence ID" value="TQD91544.1"/>
    <property type="molecule type" value="Genomic_DNA"/>
</dbReference>
<evidence type="ECO:0000256" key="1">
    <source>
        <dbReference type="SAM" id="SignalP"/>
    </source>
</evidence>
<keyword evidence="3" id="KW-1185">Reference proteome</keyword>
<evidence type="ECO:0008006" key="4">
    <source>
        <dbReference type="Google" id="ProtNLM"/>
    </source>
</evidence>
<keyword evidence="1" id="KW-0732">Signal</keyword>
<reference evidence="2 3" key="1">
    <citation type="journal article" date="2019" name="G3 (Bethesda)">
        <title>Sequencing of a Wild Apple (Malus baccata) Genome Unravels the Differences Between Cultivated and Wild Apple Species Regarding Disease Resistance and Cold Tolerance.</title>
        <authorList>
            <person name="Chen X."/>
        </authorList>
    </citation>
    <scope>NUCLEOTIDE SEQUENCE [LARGE SCALE GENOMIC DNA]</scope>
    <source>
        <strain evidence="3">cv. Shandingzi</strain>
        <tissue evidence="2">Leaves</tissue>
    </source>
</reference>
<dbReference type="AlphaFoldDB" id="A0A540LYH3"/>